<dbReference type="Gene3D" id="3.20.20.450">
    <property type="entry name" value="EAL domain"/>
    <property type="match status" value="1"/>
</dbReference>
<dbReference type="CDD" id="cd01948">
    <property type="entry name" value="EAL"/>
    <property type="match status" value="1"/>
</dbReference>
<dbReference type="Pfam" id="PF00990">
    <property type="entry name" value="GGDEF"/>
    <property type="match status" value="1"/>
</dbReference>
<dbReference type="SMART" id="SM00052">
    <property type="entry name" value="EAL"/>
    <property type="match status" value="1"/>
</dbReference>
<feature type="domain" description="EAL" evidence="1">
    <location>
        <begin position="254"/>
        <end position="509"/>
    </location>
</feature>
<dbReference type="OrthoDB" id="9814202at2"/>
<dbReference type="InterPro" id="IPR029787">
    <property type="entry name" value="Nucleotide_cyclase"/>
</dbReference>
<dbReference type="InterPro" id="IPR050706">
    <property type="entry name" value="Cyclic-di-GMP_PDE-like"/>
</dbReference>
<dbReference type="InterPro" id="IPR000160">
    <property type="entry name" value="GGDEF_dom"/>
</dbReference>
<gene>
    <name evidence="3" type="ORF">FBT96_08780</name>
</gene>
<dbReference type="PROSITE" id="PS50883">
    <property type="entry name" value="EAL"/>
    <property type="match status" value="1"/>
</dbReference>
<feature type="domain" description="GGDEF" evidence="2">
    <location>
        <begin position="109"/>
        <end position="245"/>
    </location>
</feature>
<dbReference type="InterPro" id="IPR001633">
    <property type="entry name" value="EAL_dom"/>
</dbReference>
<dbReference type="Pfam" id="PF00563">
    <property type="entry name" value="EAL"/>
    <property type="match status" value="1"/>
</dbReference>
<dbReference type="PANTHER" id="PTHR33121:SF70">
    <property type="entry name" value="SIGNALING PROTEIN YKOW"/>
    <property type="match status" value="1"/>
</dbReference>
<dbReference type="InterPro" id="IPR035919">
    <property type="entry name" value="EAL_sf"/>
</dbReference>
<dbReference type="SMART" id="SM00267">
    <property type="entry name" value="GGDEF"/>
    <property type="match status" value="1"/>
</dbReference>
<evidence type="ECO:0000259" key="2">
    <source>
        <dbReference type="PROSITE" id="PS50887"/>
    </source>
</evidence>
<dbReference type="SUPFAM" id="SSF141868">
    <property type="entry name" value="EAL domain-like"/>
    <property type="match status" value="1"/>
</dbReference>
<dbReference type="PANTHER" id="PTHR33121">
    <property type="entry name" value="CYCLIC DI-GMP PHOSPHODIESTERASE PDEF"/>
    <property type="match status" value="1"/>
</dbReference>
<proteinExistence type="predicted"/>
<accession>A0A4U1JRA7</accession>
<dbReference type="AlphaFoldDB" id="A0A4U1JRA7"/>
<sequence length="524" mass="56568">MPLWTGARAKMVKSAQKGKKTGAKRKGPILWRREMVAFLPAASLAGLWFGLEGMTLVGVTALIVAWMSRPLAIPEEIEDEGEALRALPQRADAEEMMQAAAQDAQAGGKGTACLVIGIDDPAAVSRQMSRAEFEEFLQAFGARIRGVLRNTDRIALIENARYAAILAPTHRPDLEGMIQLAGRLQLACDAPYSITGRSVNITSHVGFCLMTRAPEPTGRAILTAAESAAEEAARHGPGSIRAYAPDLPGFARARDARSPDIAPALEDGRVVAYFQPQISTDTGAISGMQAVPRWLDRDRGILGEAEILPAVTASGLQGRLAEVMLFQCFGALRDWDKLPAGPGLVSLPIGLDHVTDPKMSDRLKWEFERFDMAPQRVCLVLHREVTARLDDEVVMRNVAHCAKMGCRIELAGFGTGPISVSAIRRTGAERIRIHRSFVTNVERDPEQQRLVSAIISFAAGLGLETLAEGVATIGEHAMLAQLGCRHVQGKAISAPLPLDECAGWMGRHDARLASIPRPDLRRGA</sequence>
<dbReference type="Proteomes" id="UP000310597">
    <property type="component" value="Unassembled WGS sequence"/>
</dbReference>
<reference evidence="3 4" key="1">
    <citation type="submission" date="2019-04" db="EMBL/GenBank/DDBJ databases">
        <title>Draft Whole-Genome sequence of the purple photosynthetic bacterium Rhodobacter capsulatus SP108 with an indigenous class A beta-lactamase.</title>
        <authorList>
            <person name="Robertson S."/>
            <person name="Meyer T.E."/>
            <person name="Kyndt J.A."/>
        </authorList>
    </citation>
    <scope>NUCLEOTIDE SEQUENCE [LARGE SCALE GENOMIC DNA]</scope>
    <source>
        <strain evidence="3 4">SP108</strain>
    </source>
</reference>
<evidence type="ECO:0000259" key="1">
    <source>
        <dbReference type="PROSITE" id="PS50883"/>
    </source>
</evidence>
<organism evidence="3 4">
    <name type="scientific">Rhodobacter capsulatus</name>
    <name type="common">Rhodopseudomonas capsulata</name>
    <dbReference type="NCBI Taxonomy" id="1061"/>
    <lineage>
        <taxon>Bacteria</taxon>
        <taxon>Pseudomonadati</taxon>
        <taxon>Pseudomonadota</taxon>
        <taxon>Alphaproteobacteria</taxon>
        <taxon>Rhodobacterales</taxon>
        <taxon>Rhodobacter group</taxon>
        <taxon>Rhodobacter</taxon>
    </lineage>
</organism>
<dbReference type="SUPFAM" id="SSF55073">
    <property type="entry name" value="Nucleotide cyclase"/>
    <property type="match status" value="1"/>
</dbReference>
<dbReference type="EMBL" id="SWJZ01000029">
    <property type="protein sequence ID" value="TKD21566.1"/>
    <property type="molecule type" value="Genomic_DNA"/>
</dbReference>
<dbReference type="GO" id="GO:0071111">
    <property type="term" value="F:cyclic-guanylate-specific phosphodiesterase activity"/>
    <property type="evidence" value="ECO:0007669"/>
    <property type="project" value="InterPro"/>
</dbReference>
<dbReference type="Gene3D" id="3.30.70.270">
    <property type="match status" value="1"/>
</dbReference>
<name>A0A4U1JRA7_RHOCA</name>
<evidence type="ECO:0000313" key="3">
    <source>
        <dbReference type="EMBL" id="TKD21566.1"/>
    </source>
</evidence>
<comment type="caution">
    <text evidence="3">The sequence shown here is derived from an EMBL/GenBank/DDBJ whole genome shotgun (WGS) entry which is preliminary data.</text>
</comment>
<dbReference type="PROSITE" id="PS50887">
    <property type="entry name" value="GGDEF"/>
    <property type="match status" value="1"/>
</dbReference>
<evidence type="ECO:0000313" key="4">
    <source>
        <dbReference type="Proteomes" id="UP000310597"/>
    </source>
</evidence>
<protein>
    <submittedName>
        <fullName evidence="3">EAL domain-containing protein</fullName>
    </submittedName>
</protein>
<dbReference type="InterPro" id="IPR043128">
    <property type="entry name" value="Rev_trsase/Diguanyl_cyclase"/>
</dbReference>
<dbReference type="RefSeq" id="WP_136905927.1">
    <property type="nucleotide sequence ID" value="NZ_SWJZ01000029.1"/>
</dbReference>